<dbReference type="GO" id="GO:0042742">
    <property type="term" value="P:defense response to bacterium"/>
    <property type="evidence" value="ECO:0007669"/>
    <property type="project" value="UniProtKB-KW"/>
</dbReference>
<dbReference type="InterPro" id="IPR023384">
    <property type="entry name" value="Bacteriocin_IIa_CS"/>
</dbReference>
<dbReference type="RefSeq" id="WP_004049843.1">
    <property type="nucleotide sequence ID" value="NZ_CABIVU010000004.1"/>
</dbReference>
<organism evidence="8 9">
    <name type="scientific">Ligilactobacillus murinus</name>
    <dbReference type="NCBI Taxonomy" id="1622"/>
    <lineage>
        <taxon>Bacteria</taxon>
        <taxon>Bacillati</taxon>
        <taxon>Bacillota</taxon>
        <taxon>Bacilli</taxon>
        <taxon>Lactobacillales</taxon>
        <taxon>Lactobacillaceae</taxon>
        <taxon>Ligilactobacillus</taxon>
    </lineage>
</organism>
<dbReference type="EMBL" id="QZFR01000010">
    <property type="protein sequence ID" value="RXV75111.1"/>
    <property type="molecule type" value="Genomic_DNA"/>
</dbReference>
<comment type="caution">
    <text evidence="8">The sequence shown here is derived from an EMBL/GenBank/DDBJ whole genome shotgun (WGS) entry which is preliminary data.</text>
</comment>
<evidence type="ECO:0000256" key="5">
    <source>
        <dbReference type="ARBA" id="ARBA00023022"/>
    </source>
</evidence>
<comment type="subcellular location">
    <subcellularLocation>
        <location evidence="1">Secreted</location>
    </subcellularLocation>
</comment>
<dbReference type="GO" id="GO:0005576">
    <property type="term" value="C:extracellular region"/>
    <property type="evidence" value="ECO:0007669"/>
    <property type="project" value="UniProtKB-SubCell"/>
</dbReference>
<evidence type="ECO:0000313" key="8">
    <source>
        <dbReference type="EMBL" id="RXV75111.1"/>
    </source>
</evidence>
<dbReference type="AlphaFoldDB" id="A0A4Q2B0X2"/>
<dbReference type="InterPro" id="IPR002633">
    <property type="entry name" value="Bacteriocin_IIa"/>
</dbReference>
<dbReference type="PROSITE" id="PS60030">
    <property type="entry name" value="BACTERIOCIN_IIA"/>
    <property type="match status" value="1"/>
</dbReference>
<keyword evidence="7" id="KW-1015">Disulfide bond</keyword>
<dbReference type="Pfam" id="PF01721">
    <property type="entry name" value="Bacteriocin_II"/>
    <property type="match status" value="1"/>
</dbReference>
<evidence type="ECO:0000256" key="7">
    <source>
        <dbReference type="ARBA" id="ARBA00023157"/>
    </source>
</evidence>
<evidence type="ECO:0000256" key="4">
    <source>
        <dbReference type="ARBA" id="ARBA00022529"/>
    </source>
</evidence>
<dbReference type="Proteomes" id="UP000289316">
    <property type="component" value="Unassembled WGS sequence"/>
</dbReference>
<evidence type="ECO:0000313" key="9">
    <source>
        <dbReference type="Proteomes" id="UP000289316"/>
    </source>
</evidence>
<evidence type="ECO:0000256" key="6">
    <source>
        <dbReference type="ARBA" id="ARBA00023048"/>
    </source>
</evidence>
<evidence type="ECO:0000256" key="1">
    <source>
        <dbReference type="ARBA" id="ARBA00004613"/>
    </source>
</evidence>
<dbReference type="OrthoDB" id="2226259at2"/>
<reference evidence="8 9" key="1">
    <citation type="submission" date="2018-09" db="EMBL/GenBank/DDBJ databases">
        <title>Murine metabolic-syndrome-specific gut microbial biobank.</title>
        <authorList>
            <person name="Liu C."/>
        </authorList>
    </citation>
    <scope>NUCLEOTIDE SEQUENCE [LARGE SCALE GENOMIC DNA]</scope>
    <source>
        <strain evidence="8 9">C-30</strain>
    </source>
</reference>
<evidence type="ECO:0000256" key="2">
    <source>
        <dbReference type="ARBA" id="ARBA00007999"/>
    </source>
</evidence>
<accession>A0A4Q2B0X2</accession>
<dbReference type="InterPro" id="IPR023388">
    <property type="entry name" value="Bacteriocin_IIa_dom_sf"/>
</dbReference>
<keyword evidence="4" id="KW-0929">Antimicrobial</keyword>
<evidence type="ECO:0000256" key="3">
    <source>
        <dbReference type="ARBA" id="ARBA00022525"/>
    </source>
</evidence>
<proteinExistence type="inferred from homology"/>
<keyword evidence="3" id="KW-0964">Secreted</keyword>
<gene>
    <name evidence="8" type="ORF">D6C19_02510</name>
</gene>
<sequence>MRKILICLVTVLSLVFVFGLHNTASASVSANVPVTGGGSADPYKYYGNGLYCNQLGCKVDWSRTWYCGVNNAAAGYATGGKAGIGNC</sequence>
<keyword evidence="5" id="KW-0044">Antibiotic</keyword>
<dbReference type="Gene3D" id="1.20.5.130">
    <property type="match status" value="1"/>
</dbReference>
<comment type="similarity">
    <text evidence="2">Belongs to the bacteriocin class IIA/YGNGV family.</text>
</comment>
<name>A0A4Q2B0X2_9LACO</name>
<keyword evidence="6" id="KW-0078">Bacteriocin</keyword>
<dbReference type="GO" id="GO:0031640">
    <property type="term" value="P:killing of cells of another organism"/>
    <property type="evidence" value="ECO:0007669"/>
    <property type="project" value="UniProtKB-KW"/>
</dbReference>
<protein>
    <submittedName>
        <fullName evidence="8">Uncharacterized protein</fullName>
    </submittedName>
</protein>